<feature type="transmembrane region" description="Helical" evidence="1">
    <location>
        <begin position="36"/>
        <end position="53"/>
    </location>
</feature>
<keyword evidence="1" id="KW-0812">Transmembrane</keyword>
<reference evidence="3" key="1">
    <citation type="journal article" date="2019" name="Int. J. Syst. Evol. Microbiol.">
        <title>The Global Catalogue of Microorganisms (GCM) 10K type strain sequencing project: providing services to taxonomists for standard genome sequencing and annotation.</title>
        <authorList>
            <consortium name="The Broad Institute Genomics Platform"/>
            <consortium name="The Broad Institute Genome Sequencing Center for Infectious Disease"/>
            <person name="Wu L."/>
            <person name="Ma J."/>
        </authorList>
    </citation>
    <scope>NUCLEOTIDE SEQUENCE [LARGE SCALE GENOMIC DNA]</scope>
    <source>
        <strain evidence="3">CCM 8749</strain>
    </source>
</reference>
<evidence type="ECO:0000313" key="3">
    <source>
        <dbReference type="Proteomes" id="UP001596250"/>
    </source>
</evidence>
<dbReference type="RefSeq" id="WP_379895921.1">
    <property type="nucleotide sequence ID" value="NZ_CBCSCT010000014.1"/>
</dbReference>
<name>A0ABW1ITP3_9BACL</name>
<organism evidence="2 3">
    <name type="scientific">Marinicrinis lubricantis</name>
    <dbReference type="NCBI Taxonomy" id="2086470"/>
    <lineage>
        <taxon>Bacteria</taxon>
        <taxon>Bacillati</taxon>
        <taxon>Bacillota</taxon>
        <taxon>Bacilli</taxon>
        <taxon>Bacillales</taxon>
        <taxon>Paenibacillaceae</taxon>
    </lineage>
</organism>
<feature type="transmembrane region" description="Helical" evidence="1">
    <location>
        <begin position="12"/>
        <end position="30"/>
    </location>
</feature>
<evidence type="ECO:0000256" key="1">
    <source>
        <dbReference type="SAM" id="Phobius"/>
    </source>
</evidence>
<comment type="caution">
    <text evidence="2">The sequence shown here is derived from an EMBL/GenBank/DDBJ whole genome shotgun (WGS) entry which is preliminary data.</text>
</comment>
<keyword evidence="1" id="KW-0472">Membrane</keyword>
<gene>
    <name evidence="2" type="ORF">ACFPXP_18775</name>
</gene>
<dbReference type="Proteomes" id="UP001596250">
    <property type="component" value="Unassembled WGS sequence"/>
</dbReference>
<protein>
    <submittedName>
        <fullName evidence="2">Uncharacterized protein</fullName>
    </submittedName>
</protein>
<proteinExistence type="predicted"/>
<sequence>MYNWWLKIRLSVRAILFPLICIQFVRTLFLPTPLDVFILFALFLAYLGFLLNVY</sequence>
<accession>A0ABW1ITP3</accession>
<keyword evidence="3" id="KW-1185">Reference proteome</keyword>
<dbReference type="EMBL" id="JBHSQV010000181">
    <property type="protein sequence ID" value="MFC5988452.1"/>
    <property type="molecule type" value="Genomic_DNA"/>
</dbReference>
<keyword evidence="1" id="KW-1133">Transmembrane helix</keyword>
<evidence type="ECO:0000313" key="2">
    <source>
        <dbReference type="EMBL" id="MFC5988452.1"/>
    </source>
</evidence>